<dbReference type="KEGG" id="hlo:J0X27_02215"/>
<dbReference type="AlphaFoldDB" id="A0A8A2UAJ1"/>
<keyword evidence="1" id="KW-0472">Membrane</keyword>
<organism evidence="2 3">
    <name type="scientific">Natrinema longum</name>
    <dbReference type="NCBI Taxonomy" id="370324"/>
    <lineage>
        <taxon>Archaea</taxon>
        <taxon>Methanobacteriati</taxon>
        <taxon>Methanobacteriota</taxon>
        <taxon>Stenosarchaea group</taxon>
        <taxon>Halobacteria</taxon>
        <taxon>Halobacteriales</taxon>
        <taxon>Natrialbaceae</taxon>
        <taxon>Natrinema</taxon>
    </lineage>
</organism>
<keyword evidence="1" id="KW-0812">Transmembrane</keyword>
<keyword evidence="3" id="KW-1185">Reference proteome</keyword>
<reference evidence="2 3" key="1">
    <citation type="journal article" date="2006" name="Int. J. Syst. Evol. Microbiol.">
        <title>Haloterrigena longa sp. nov. and Haloterrigena limicola sp. nov., extremely halophilic archaea isolated from a salt lake.</title>
        <authorList>
            <person name="Cui H.L."/>
            <person name="Tohty D."/>
            <person name="Zhou P.J."/>
            <person name="Liu S.J."/>
        </authorList>
    </citation>
    <scope>NUCLEOTIDE SEQUENCE [LARGE SCALE GENOMIC DNA]</scope>
    <source>
        <strain evidence="2 3">ABH32</strain>
    </source>
</reference>
<evidence type="ECO:0000313" key="2">
    <source>
        <dbReference type="EMBL" id="QSW85680.1"/>
    </source>
</evidence>
<gene>
    <name evidence="2" type="ORF">J0X27_02215</name>
</gene>
<name>A0A8A2UAJ1_9EURY</name>
<sequence>MSPSPLRDLMRSPAGIATVLVWLVISGYGILSPGSVFVFSILPLVFVAVLALLSLFYRLVVAIEHIAYDS</sequence>
<feature type="transmembrane region" description="Helical" evidence="1">
    <location>
        <begin position="37"/>
        <end position="60"/>
    </location>
</feature>
<feature type="transmembrane region" description="Helical" evidence="1">
    <location>
        <begin position="12"/>
        <end position="31"/>
    </location>
</feature>
<evidence type="ECO:0000313" key="3">
    <source>
        <dbReference type="Proteomes" id="UP000663191"/>
    </source>
</evidence>
<keyword evidence="1" id="KW-1133">Transmembrane helix</keyword>
<proteinExistence type="predicted"/>
<evidence type="ECO:0000256" key="1">
    <source>
        <dbReference type="SAM" id="Phobius"/>
    </source>
</evidence>
<dbReference type="Proteomes" id="UP000663191">
    <property type="component" value="Chromosome"/>
</dbReference>
<dbReference type="GeneID" id="63182521"/>
<dbReference type="OrthoDB" id="206272at2157"/>
<dbReference type="EMBL" id="CP071463">
    <property type="protein sequence ID" value="QSW85680.1"/>
    <property type="molecule type" value="Genomic_DNA"/>
</dbReference>
<dbReference type="RefSeq" id="WP_207270855.1">
    <property type="nucleotide sequence ID" value="NZ_CP071463.1"/>
</dbReference>
<protein>
    <submittedName>
        <fullName evidence="2">Uncharacterized protein</fullName>
    </submittedName>
</protein>
<accession>A0A8A2UAJ1</accession>